<dbReference type="CDD" id="cd00121">
    <property type="entry name" value="MATH"/>
    <property type="match status" value="1"/>
</dbReference>
<dbReference type="PANTHER" id="PTHR10773">
    <property type="entry name" value="DNA-DIRECTED RNA POLYMERASES I, II, AND III SUBUNIT RPABC2"/>
    <property type="match status" value="1"/>
</dbReference>
<dbReference type="SMART" id="SM00061">
    <property type="entry name" value="MATH"/>
    <property type="match status" value="1"/>
</dbReference>
<accession>A0A7R8WJX2</accession>
<feature type="region of interest" description="Disordered" evidence="1">
    <location>
        <begin position="485"/>
        <end position="504"/>
    </location>
</feature>
<evidence type="ECO:0000256" key="1">
    <source>
        <dbReference type="SAM" id="MobiDB-lite"/>
    </source>
</evidence>
<dbReference type="SUPFAM" id="SSF49599">
    <property type="entry name" value="TRAF domain-like"/>
    <property type="match status" value="1"/>
</dbReference>
<dbReference type="AlphaFoldDB" id="A0A7R8WJX2"/>
<dbReference type="SUPFAM" id="SSF56436">
    <property type="entry name" value="C-type lectin-like"/>
    <property type="match status" value="1"/>
</dbReference>
<proteinExistence type="predicted"/>
<dbReference type="InterPro" id="IPR016187">
    <property type="entry name" value="CTDL_fold"/>
</dbReference>
<evidence type="ECO:0000313" key="2">
    <source>
        <dbReference type="EMBL" id="CAD7232327.1"/>
    </source>
</evidence>
<sequence>MQMLTMCHPDTTTRRRVAAVTKAHKRIKVRHRSRSSRTKNMKRSCFYCHELLYSTKQTFSTTEPMHVAEEVGPEDAADGVNQLMEVADEVGVSAPRRRRSEEAWDRNVRRRKRVSGDAYTSSRGKHVQARQVLARTCKFNCPNGCWAWSEEERQECFTAYYAIGNEDQQRQFLLAMMAKKKVSAERIRHRINYTLPKGGEKVQVCRNFFLETLNVGEKYVRNIRQALITTHVAPVDNRGRHGNQHTKSKYTEAQVEDTRSFIMELPAVPSHYTRQHTTKKYLPAEFKNIRKLAVYNLTFYEVGSQRGLCNVWDESNGKRDSNEVASLVVAYVPRIDEEGSTDDVSLYCDNCTGQNKNRAVVNAVFKTLQTCKTVEKISMNYLLKGHTYMPCDSMHAVIENSLKKQMVYAPSQWTTIIRIARHTPFPYEVKTLTWRDWRNWAPLGQRTLKTLKLKQVSRIEMERGDQLITVEQNFDPDTRQRVRVSSCRGPGRGLMPQTPPQAYSGPIQISAEKKRDLLKLVQNGTIPDDFKDEYERIPAAPTVPDVLVESDIDDPDTEDEAKSPVSLKIPLWEFAKVSCWKSPLTAETPFSSCSPSLQFQHSLCIYRLSLRNMSLPLCLLLCVLGLSWTGANGSCPGPYKSVSYTLRSQNVEACFFVSTDYVRWADGGDFWGRRNNGSLAEFPSNRKLQAFQNFLSTIPDTTKDELWDAEHAWIGGAVLNGSVWRWHSSGKELESSISEELPIGDFYGLTINVHSKELVPFRLQSLSPGHQTIHSYVCETDPRETEQTGSSVPQTVARDSSECQAELKRTQEELEGFKVQLLVADCPCSNRSIQEAEAGVKEERISGLERELGEERRLNGAKILALESELREERRLRATKEDIILKQQEFLVAKEERTAALESELREERRLRATKEEIISKQQEFLVVKEERTAALESDLREEKRLNGAKISALEEKRSLLEGELETHSRHCSPGSKYFPQEGVMTVSKLELQNLEQPGASPQPPSLTIGAWTMDLFMRNDTGLFFVVTYSGRVDQAYALTFQVRVNAEKVWTPYSYTYTSEYFDRRRRTSAVCLLAKGDVPKLLSKYEDEESFRLEVRLLEAVATGVKGNAEKNEITIKERFANVSAMELWDGVYSEPHFLRGFRLRLLARRRTDSLALHLSCIGNLLEGDYSVNVTFTLTLERDGGKGGPEANSATYTCDPQKSSWGWGSFVKWEELVAPGSGWIGEDGSVSVSSTVKINE</sequence>
<dbReference type="InterPro" id="IPR057191">
    <property type="entry name" value="DUF7869"/>
</dbReference>
<feature type="region of interest" description="Disordered" evidence="1">
    <location>
        <begin position="94"/>
        <end position="121"/>
    </location>
</feature>
<name>A0A7R8WJX2_9CRUS</name>
<reference evidence="2" key="1">
    <citation type="submission" date="2020-11" db="EMBL/GenBank/DDBJ databases">
        <authorList>
            <person name="Tran Van P."/>
        </authorList>
    </citation>
    <scope>NUCLEOTIDE SEQUENCE</scope>
</reference>
<dbReference type="PANTHER" id="PTHR10773:SF19">
    <property type="match status" value="1"/>
</dbReference>
<dbReference type="InterPro" id="IPR002083">
    <property type="entry name" value="MATH/TRAF_dom"/>
</dbReference>
<gene>
    <name evidence="2" type="ORF">CTOB1V02_LOCUS10163</name>
</gene>
<dbReference type="Pfam" id="PF25273">
    <property type="entry name" value="DUF7869"/>
    <property type="match status" value="1"/>
</dbReference>
<dbReference type="EMBL" id="OB664527">
    <property type="protein sequence ID" value="CAD7232327.1"/>
    <property type="molecule type" value="Genomic_DNA"/>
</dbReference>
<organism evidence="2">
    <name type="scientific">Cyprideis torosa</name>
    <dbReference type="NCBI Taxonomy" id="163714"/>
    <lineage>
        <taxon>Eukaryota</taxon>
        <taxon>Metazoa</taxon>
        <taxon>Ecdysozoa</taxon>
        <taxon>Arthropoda</taxon>
        <taxon>Crustacea</taxon>
        <taxon>Oligostraca</taxon>
        <taxon>Ostracoda</taxon>
        <taxon>Podocopa</taxon>
        <taxon>Podocopida</taxon>
        <taxon>Cytherocopina</taxon>
        <taxon>Cytheroidea</taxon>
        <taxon>Cytherideidae</taxon>
        <taxon>Cyprideis</taxon>
    </lineage>
</organism>
<dbReference type="Pfam" id="PF00917">
    <property type="entry name" value="MATH"/>
    <property type="match status" value="1"/>
</dbReference>
<dbReference type="OrthoDB" id="434783at2759"/>
<dbReference type="Gene3D" id="2.60.210.10">
    <property type="entry name" value="Apoptosis, Tumor Necrosis Factor Receptor Associated Protein 2, Chain A"/>
    <property type="match status" value="1"/>
</dbReference>
<protein>
    <submittedName>
        <fullName evidence="2">Uncharacterized protein</fullName>
    </submittedName>
</protein>
<dbReference type="InterPro" id="IPR008974">
    <property type="entry name" value="TRAF-like"/>
</dbReference>